<sequence>MFRVNTHNSKTRAHLKQITAPRKCGQLSPHCRIILSHFEEALLGNIYKLIEIKSADPKWLEHSYCWLQKIYFFENICACYVLSEFRVRVSQVCARYHLVSDLVPKRTVTCSFSSLNGAMSATSAGRGRWWIKGRKVENETKSNSCDARPVLFSVLSKLIDSSPV</sequence>
<proteinExistence type="predicted"/>
<accession>A0AAV4XUL3</accession>
<reference evidence="1 2" key="1">
    <citation type="submission" date="2021-06" db="EMBL/GenBank/DDBJ databases">
        <title>Caerostris extrusa draft genome.</title>
        <authorList>
            <person name="Kono N."/>
            <person name="Arakawa K."/>
        </authorList>
    </citation>
    <scope>NUCLEOTIDE SEQUENCE [LARGE SCALE GENOMIC DNA]</scope>
</reference>
<keyword evidence="2" id="KW-1185">Reference proteome</keyword>
<evidence type="ECO:0000313" key="1">
    <source>
        <dbReference type="EMBL" id="GIY97575.1"/>
    </source>
</evidence>
<comment type="caution">
    <text evidence="1">The sequence shown here is derived from an EMBL/GenBank/DDBJ whole genome shotgun (WGS) entry which is preliminary data.</text>
</comment>
<evidence type="ECO:0000313" key="2">
    <source>
        <dbReference type="Proteomes" id="UP001054945"/>
    </source>
</evidence>
<name>A0AAV4XUL3_CAEEX</name>
<gene>
    <name evidence="1" type="ORF">CEXT_24791</name>
</gene>
<organism evidence="1 2">
    <name type="scientific">Caerostris extrusa</name>
    <name type="common">Bark spider</name>
    <name type="synonym">Caerostris bankana</name>
    <dbReference type="NCBI Taxonomy" id="172846"/>
    <lineage>
        <taxon>Eukaryota</taxon>
        <taxon>Metazoa</taxon>
        <taxon>Ecdysozoa</taxon>
        <taxon>Arthropoda</taxon>
        <taxon>Chelicerata</taxon>
        <taxon>Arachnida</taxon>
        <taxon>Araneae</taxon>
        <taxon>Araneomorphae</taxon>
        <taxon>Entelegynae</taxon>
        <taxon>Araneoidea</taxon>
        <taxon>Araneidae</taxon>
        <taxon>Caerostris</taxon>
    </lineage>
</organism>
<dbReference type="AlphaFoldDB" id="A0AAV4XUL3"/>
<dbReference type="EMBL" id="BPLR01000801">
    <property type="protein sequence ID" value="GIY97575.1"/>
    <property type="molecule type" value="Genomic_DNA"/>
</dbReference>
<protein>
    <submittedName>
        <fullName evidence="1">Uncharacterized protein</fullName>
    </submittedName>
</protein>
<dbReference type="Proteomes" id="UP001054945">
    <property type="component" value="Unassembled WGS sequence"/>
</dbReference>